<proteinExistence type="inferred from homology"/>
<comment type="similarity">
    <text evidence="2">Belongs to the CPA3 antiporters (TC 2.A.63) subunit G family.</text>
</comment>
<evidence type="ECO:0000256" key="2">
    <source>
        <dbReference type="ARBA" id="ARBA00008404"/>
    </source>
</evidence>
<reference evidence="6" key="1">
    <citation type="submission" date="2023-12" db="EMBL/GenBank/DDBJ databases">
        <title>Novel isolates from deep terrestrial aquifers shed light on the physiology and ecology of the class Limnochordia.</title>
        <authorList>
            <person name="Karnachuk O.V."/>
            <person name="Lukina A.P."/>
            <person name="Avakyan M.R."/>
            <person name="Kadnikov V."/>
            <person name="Begmatov S."/>
            <person name="Beletsky A.V."/>
            <person name="Mardanov A.V."/>
            <person name="Ravin N.V."/>
        </authorList>
    </citation>
    <scope>NUCLEOTIDE SEQUENCE [LARGE SCALE GENOMIC DNA]</scope>
    <source>
        <strain evidence="6">LN</strain>
    </source>
</reference>
<keyword evidence="4" id="KW-0812">Transmembrane</keyword>
<feature type="compositionally biased region" description="Polar residues" evidence="3">
    <location>
        <begin position="143"/>
        <end position="154"/>
    </location>
</feature>
<evidence type="ECO:0000313" key="5">
    <source>
        <dbReference type="EMBL" id="WRP15584.1"/>
    </source>
</evidence>
<dbReference type="InterPro" id="IPR005133">
    <property type="entry name" value="PhaG_MnhG_YufB"/>
</dbReference>
<keyword evidence="4" id="KW-0472">Membrane</keyword>
<comment type="subcellular location">
    <subcellularLocation>
        <location evidence="1">Membrane</location>
        <topology evidence="1">Multi-pass membrane protein</topology>
    </subcellularLocation>
</comment>
<evidence type="ECO:0000256" key="3">
    <source>
        <dbReference type="SAM" id="MobiDB-lite"/>
    </source>
</evidence>
<dbReference type="NCBIfam" id="TIGR01300">
    <property type="entry name" value="CPA3_mnhG_phaG"/>
    <property type="match status" value="1"/>
</dbReference>
<dbReference type="Pfam" id="PF03334">
    <property type="entry name" value="PhaG_MnhG_YufB"/>
    <property type="match status" value="1"/>
</dbReference>
<dbReference type="PANTHER" id="PTHR34703:SF1">
    <property type="entry name" value="ANTIPORTER SUBUNIT MNHG2-RELATED"/>
    <property type="match status" value="1"/>
</dbReference>
<keyword evidence="6" id="KW-1185">Reference proteome</keyword>
<feature type="region of interest" description="Disordered" evidence="3">
    <location>
        <begin position="117"/>
        <end position="154"/>
    </location>
</feature>
<gene>
    <name evidence="5" type="primary">mnhG</name>
    <name evidence="5" type="ORF">VLY81_05325</name>
</gene>
<sequence>MTEPSTVGGMVGFLTGALLVAGAFLLLTAALGVARMPDFYSRANVSTVATTQGLLSIAVATTLLFSVQEGSLYLKDLLVFLFVFLTVPAGTHMMARAAYRIGVPMPRQTAVDELARHLDRRPAEPSPHAVRPPEASEGLENQAAPQSKSLRYSP</sequence>
<dbReference type="EMBL" id="CP141614">
    <property type="protein sequence ID" value="WRP15584.1"/>
    <property type="molecule type" value="Genomic_DNA"/>
</dbReference>
<feature type="transmembrane region" description="Helical" evidence="4">
    <location>
        <begin position="12"/>
        <end position="33"/>
    </location>
</feature>
<keyword evidence="4" id="KW-1133">Transmembrane helix</keyword>
<feature type="transmembrane region" description="Helical" evidence="4">
    <location>
        <begin position="45"/>
        <end position="65"/>
    </location>
</feature>
<evidence type="ECO:0000313" key="6">
    <source>
        <dbReference type="Proteomes" id="UP001333102"/>
    </source>
</evidence>
<accession>A0ABZ1BS94</accession>
<evidence type="ECO:0000256" key="4">
    <source>
        <dbReference type="SAM" id="Phobius"/>
    </source>
</evidence>
<protein>
    <submittedName>
        <fullName evidence="5">Monovalent cation/H(+) antiporter subunit G</fullName>
    </submittedName>
</protein>
<dbReference type="RefSeq" id="WP_324669990.1">
    <property type="nucleotide sequence ID" value="NZ_CP141614.1"/>
</dbReference>
<organism evidence="5 6">
    <name type="scientific">Geochorda subterranea</name>
    <dbReference type="NCBI Taxonomy" id="3109564"/>
    <lineage>
        <taxon>Bacteria</taxon>
        <taxon>Bacillati</taxon>
        <taxon>Bacillota</taxon>
        <taxon>Limnochordia</taxon>
        <taxon>Limnochordales</taxon>
        <taxon>Geochordaceae</taxon>
        <taxon>Geochorda</taxon>
    </lineage>
</organism>
<feature type="transmembrane region" description="Helical" evidence="4">
    <location>
        <begin position="77"/>
        <end position="99"/>
    </location>
</feature>
<evidence type="ECO:0000256" key="1">
    <source>
        <dbReference type="ARBA" id="ARBA00004141"/>
    </source>
</evidence>
<name>A0ABZ1BS94_9FIRM</name>
<dbReference type="PANTHER" id="PTHR34703">
    <property type="entry name" value="ANTIPORTER SUBUNIT MNHG2-RELATED"/>
    <property type="match status" value="1"/>
</dbReference>
<dbReference type="Proteomes" id="UP001333102">
    <property type="component" value="Chromosome"/>
</dbReference>